<feature type="transmembrane region" description="Helical" evidence="8">
    <location>
        <begin position="125"/>
        <end position="151"/>
    </location>
</feature>
<organism evidence="10 12">
    <name type="scientific">Phytophthora kernoviae</name>
    <dbReference type="NCBI Taxonomy" id="325452"/>
    <lineage>
        <taxon>Eukaryota</taxon>
        <taxon>Sar</taxon>
        <taxon>Stramenopiles</taxon>
        <taxon>Oomycota</taxon>
        <taxon>Peronosporomycetes</taxon>
        <taxon>Peronosporales</taxon>
        <taxon>Peronosporaceae</taxon>
        <taxon>Phytophthora</taxon>
    </lineage>
</organism>
<comment type="subcellular location">
    <subcellularLocation>
        <location evidence="1">Cell membrane</location>
        <topology evidence="1">Multi-pass membrane protein</topology>
    </subcellularLocation>
    <subcellularLocation>
        <location evidence="8">Membrane</location>
        <topology evidence="8">Multi-pass membrane protein</topology>
    </subcellularLocation>
</comment>
<evidence type="ECO:0000256" key="5">
    <source>
        <dbReference type="ARBA" id="ARBA00022847"/>
    </source>
</evidence>
<evidence type="ECO:0000313" key="12">
    <source>
        <dbReference type="Proteomes" id="UP000277300"/>
    </source>
</evidence>
<dbReference type="PRINTS" id="PR00173">
    <property type="entry name" value="EDTRNSPORT"/>
</dbReference>
<dbReference type="Pfam" id="PF00375">
    <property type="entry name" value="SDF"/>
    <property type="match status" value="1"/>
</dbReference>
<dbReference type="SUPFAM" id="SSF118215">
    <property type="entry name" value="Proton glutamate symport protein"/>
    <property type="match status" value="1"/>
</dbReference>
<dbReference type="EMBL" id="MBAD02000887">
    <property type="protein sequence ID" value="RLN61552.1"/>
    <property type="molecule type" value="Genomic_DNA"/>
</dbReference>
<evidence type="ECO:0000256" key="2">
    <source>
        <dbReference type="ARBA" id="ARBA00022448"/>
    </source>
</evidence>
<accession>A0A3F2RC65</accession>
<keyword evidence="4 8" id="KW-0812">Transmembrane</keyword>
<evidence type="ECO:0000256" key="8">
    <source>
        <dbReference type="RuleBase" id="RU361216"/>
    </source>
</evidence>
<feature type="transmembrane region" description="Helical" evidence="8">
    <location>
        <begin position="57"/>
        <end position="80"/>
    </location>
</feature>
<dbReference type="EMBL" id="MBDO02000757">
    <property type="protein sequence ID" value="RLN52414.1"/>
    <property type="molecule type" value="Genomic_DNA"/>
</dbReference>
<feature type="region of interest" description="Disordered" evidence="9">
    <location>
        <begin position="467"/>
        <end position="489"/>
    </location>
</feature>
<evidence type="ECO:0000256" key="6">
    <source>
        <dbReference type="ARBA" id="ARBA00022989"/>
    </source>
</evidence>
<keyword evidence="7 8" id="KW-0472">Membrane</keyword>
<keyword evidence="6 8" id="KW-1133">Transmembrane helix</keyword>
<keyword evidence="3" id="KW-1003">Cell membrane</keyword>
<dbReference type="PANTHER" id="PTHR42865:SF7">
    <property type="entry name" value="PROTON_GLUTAMATE-ASPARTATE SYMPORTER"/>
    <property type="match status" value="1"/>
</dbReference>
<protein>
    <recommendedName>
        <fullName evidence="8">Amino acid transporter</fullName>
    </recommendedName>
</protein>
<dbReference type="AlphaFoldDB" id="A0A3F2RC65"/>
<evidence type="ECO:0000256" key="3">
    <source>
        <dbReference type="ARBA" id="ARBA00022475"/>
    </source>
</evidence>
<dbReference type="Proteomes" id="UP000284657">
    <property type="component" value="Unassembled WGS sequence"/>
</dbReference>
<proteinExistence type="inferred from homology"/>
<dbReference type="GO" id="GO:0006835">
    <property type="term" value="P:dicarboxylic acid transport"/>
    <property type="evidence" value="ECO:0007669"/>
    <property type="project" value="UniProtKB-ARBA"/>
</dbReference>
<evidence type="ECO:0000256" key="7">
    <source>
        <dbReference type="ARBA" id="ARBA00023136"/>
    </source>
</evidence>
<evidence type="ECO:0000313" key="11">
    <source>
        <dbReference type="EMBL" id="RLN61552.1"/>
    </source>
</evidence>
<dbReference type="GO" id="GO:0005886">
    <property type="term" value="C:plasma membrane"/>
    <property type="evidence" value="ECO:0007669"/>
    <property type="project" value="UniProtKB-SubCell"/>
</dbReference>
<dbReference type="OrthoDB" id="5877963at2759"/>
<evidence type="ECO:0000313" key="10">
    <source>
        <dbReference type="EMBL" id="RLN52414.1"/>
    </source>
</evidence>
<feature type="transmembrane region" description="Helical" evidence="8">
    <location>
        <begin position="236"/>
        <end position="256"/>
    </location>
</feature>
<keyword evidence="2 8" id="KW-0813">Transport</keyword>
<evidence type="ECO:0000313" key="13">
    <source>
        <dbReference type="Proteomes" id="UP000284657"/>
    </source>
</evidence>
<dbReference type="FunFam" id="1.10.3860.10:FF:000001">
    <property type="entry name" value="C4-dicarboxylate transport protein"/>
    <property type="match status" value="1"/>
</dbReference>
<comment type="caution">
    <text evidence="10">The sequence shown here is derived from an EMBL/GenBank/DDBJ whole genome shotgun (WGS) entry which is preliminary data.</text>
</comment>
<name>A0A3F2RC65_9STRA</name>
<sequence>MSASRETSVKVRICEEYTLDGEQCSVFPDAQPTSAMSDNYHSMEQAAPPKKSMARKIFTSLTFWIVASMVVGILLGQFAPTFSEKAAPLKNIFLRTVQFIVFPLVFSSLVIGIADQKDMKQLGRLAVKSIIYFEIVTTIALVIGLLAVNIIKPGNVGLTQGEDYDGAESTFTFEKWIEHLTPKTWGEMMGGSGSSELLQVLIASVLTGCATAQLPEEHKRLIINFSKAVLEMMFKFVDIVIWTAPIGVCFAIADAIGTNGLSALGSLAALVGTVYGTIIVFIIIVFGSVCLMFKINITEFLVAMQEPLLIAYTTATSEAALPKVFEALEKYGVSPHISGFVVPLGYSFNLDGSTLYLSLAAVFCAQAAGIDKTIGEQIVVVLMLMISSKGVAGVRSATIIVLASTLDQFDIPSWPVALILGVDWLMDMMRTLTNVMGNCLAAVVMAKMENEFRTETWEREYKNLQDDHKEKDSMAEKLSHVSAIEEGRH</sequence>
<evidence type="ECO:0000256" key="4">
    <source>
        <dbReference type="ARBA" id="ARBA00022692"/>
    </source>
</evidence>
<comment type="similarity">
    <text evidence="8">Belongs to the dicarboxylate/amino acid:cation symporter (DAACS) (TC 2.A.23) family.</text>
</comment>
<dbReference type="InterPro" id="IPR001991">
    <property type="entry name" value="Na-dicarboxylate_symporter"/>
</dbReference>
<dbReference type="Proteomes" id="UP000277300">
    <property type="component" value="Unassembled WGS sequence"/>
</dbReference>
<evidence type="ECO:0000256" key="1">
    <source>
        <dbReference type="ARBA" id="ARBA00004651"/>
    </source>
</evidence>
<keyword evidence="5 8" id="KW-0769">Symport</keyword>
<feature type="transmembrane region" description="Helical" evidence="8">
    <location>
        <begin position="92"/>
        <end position="113"/>
    </location>
</feature>
<feature type="transmembrane region" description="Helical" evidence="8">
    <location>
        <begin position="268"/>
        <end position="293"/>
    </location>
</feature>
<dbReference type="Gene3D" id="1.10.3860.10">
    <property type="entry name" value="Sodium:dicarboxylate symporter"/>
    <property type="match status" value="1"/>
</dbReference>
<dbReference type="PANTHER" id="PTHR42865">
    <property type="entry name" value="PROTON/GLUTAMATE-ASPARTATE SYMPORTER"/>
    <property type="match status" value="1"/>
</dbReference>
<dbReference type="InterPro" id="IPR036458">
    <property type="entry name" value="Na:dicarbo_symporter_sf"/>
</dbReference>
<dbReference type="GO" id="GO:0015293">
    <property type="term" value="F:symporter activity"/>
    <property type="evidence" value="ECO:0007669"/>
    <property type="project" value="UniProtKB-UniRule"/>
</dbReference>
<evidence type="ECO:0000256" key="9">
    <source>
        <dbReference type="SAM" id="MobiDB-lite"/>
    </source>
</evidence>
<reference evidence="12 13" key="1">
    <citation type="submission" date="2018-07" db="EMBL/GenBank/DDBJ databases">
        <title>Genome sequencing of oomycete isolates from Chile give support for New Zealand origin for Phytophthora kernoviae and make available the first Nothophytophthora sp. genome.</title>
        <authorList>
            <person name="Studholme D.J."/>
            <person name="Sanfuentes E."/>
            <person name="Panda P."/>
            <person name="Hill R."/>
            <person name="Sambles C."/>
            <person name="Grant M."/>
            <person name="Williams N.M."/>
            <person name="Mcdougal R.L."/>
        </authorList>
    </citation>
    <scope>NUCLEOTIDE SEQUENCE [LARGE SCALE GENOMIC DNA]</scope>
    <source>
        <strain evidence="10">Chile6</strain>
        <strain evidence="11">Chile7</strain>
    </source>
</reference>
<gene>
    <name evidence="11" type="ORF">BBJ29_009428</name>
    <name evidence="10" type="ORF">BBP00_00009619</name>
</gene>